<proteinExistence type="predicted"/>
<dbReference type="Pfam" id="PF15309">
    <property type="entry name" value="ALMS_motif"/>
    <property type="match status" value="1"/>
</dbReference>
<dbReference type="GO" id="GO:1904951">
    <property type="term" value="P:positive regulation of establishment of protein localization"/>
    <property type="evidence" value="ECO:0007669"/>
    <property type="project" value="Ensembl"/>
</dbReference>
<dbReference type="GO" id="GO:0008017">
    <property type="term" value="F:microtubule binding"/>
    <property type="evidence" value="ECO:0007669"/>
    <property type="project" value="Ensembl"/>
</dbReference>
<comment type="subcellular location">
    <subcellularLocation>
        <location evidence="1">Cytoplasm</location>
        <location evidence="1">Cytoskeleton</location>
        <location evidence="1">Microtubule organizing center</location>
        <location evidence="1">Centrosome</location>
    </subcellularLocation>
</comment>
<feature type="coiled-coil region" evidence="4">
    <location>
        <begin position="1399"/>
        <end position="1426"/>
    </location>
</feature>
<feature type="domain" description="ALMS motif" evidence="6">
    <location>
        <begin position="2533"/>
        <end position="2645"/>
    </location>
</feature>
<evidence type="ECO:0000256" key="5">
    <source>
        <dbReference type="SAM" id="MobiDB-lite"/>
    </source>
</evidence>
<protein>
    <submittedName>
        <fullName evidence="7">Centrosomal protein 295</fullName>
    </submittedName>
</protein>
<dbReference type="GO" id="GO:0010825">
    <property type="term" value="P:positive regulation of centrosome duplication"/>
    <property type="evidence" value="ECO:0007669"/>
    <property type="project" value="Ensembl"/>
</dbReference>
<feature type="compositionally biased region" description="Basic and acidic residues" evidence="5">
    <location>
        <begin position="2034"/>
        <end position="2052"/>
    </location>
</feature>
<keyword evidence="4" id="KW-0175">Coiled coil</keyword>
<feature type="region of interest" description="Disordered" evidence="5">
    <location>
        <begin position="2028"/>
        <end position="2053"/>
    </location>
</feature>
<keyword evidence="3" id="KW-0206">Cytoskeleton</keyword>
<feature type="coiled-coil region" evidence="4">
    <location>
        <begin position="1553"/>
        <end position="1583"/>
    </location>
</feature>
<dbReference type="GO" id="GO:0007099">
    <property type="term" value="P:centriole replication"/>
    <property type="evidence" value="ECO:0007669"/>
    <property type="project" value="Ensembl"/>
</dbReference>
<feature type="region of interest" description="Disordered" evidence="5">
    <location>
        <begin position="2140"/>
        <end position="2177"/>
    </location>
</feature>
<feature type="region of interest" description="Disordered" evidence="5">
    <location>
        <begin position="1835"/>
        <end position="1884"/>
    </location>
</feature>
<dbReference type="GO" id="GO:0005813">
    <property type="term" value="C:centrosome"/>
    <property type="evidence" value="ECO:0007669"/>
    <property type="project" value="UniProtKB-SubCell"/>
</dbReference>
<feature type="coiled-coil region" evidence="4">
    <location>
        <begin position="266"/>
        <end position="324"/>
    </location>
</feature>
<accession>A0A8I5TAH8</accession>
<dbReference type="GO" id="GO:1990498">
    <property type="term" value="C:mitotic spindle microtubule"/>
    <property type="evidence" value="ECO:0007669"/>
    <property type="project" value="Ensembl"/>
</dbReference>
<name>A0A8I5TAH8_PONAB</name>
<feature type="region of interest" description="Disordered" evidence="5">
    <location>
        <begin position="1062"/>
        <end position="1091"/>
    </location>
</feature>
<dbReference type="PANTHER" id="PTHR21553:SF25">
    <property type="entry name" value="CENTROSOMAL PROTEIN OF 295 KDA"/>
    <property type="match status" value="1"/>
</dbReference>
<organism evidence="7 8">
    <name type="scientific">Pongo abelii</name>
    <name type="common">Sumatran orangutan</name>
    <name type="synonym">Pongo pygmaeus abelii</name>
    <dbReference type="NCBI Taxonomy" id="9601"/>
    <lineage>
        <taxon>Eukaryota</taxon>
        <taxon>Metazoa</taxon>
        <taxon>Chordata</taxon>
        <taxon>Craniata</taxon>
        <taxon>Vertebrata</taxon>
        <taxon>Euteleostomi</taxon>
        <taxon>Mammalia</taxon>
        <taxon>Eutheria</taxon>
        <taxon>Euarchontoglires</taxon>
        <taxon>Primates</taxon>
        <taxon>Haplorrhini</taxon>
        <taxon>Catarrhini</taxon>
        <taxon>Hominidae</taxon>
        <taxon>Pongo</taxon>
    </lineage>
</organism>
<feature type="coiled-coil region" evidence="4">
    <location>
        <begin position="567"/>
        <end position="606"/>
    </location>
</feature>
<evidence type="ECO:0000259" key="6">
    <source>
        <dbReference type="Pfam" id="PF15309"/>
    </source>
</evidence>
<dbReference type="GO" id="GO:0005829">
    <property type="term" value="C:cytosol"/>
    <property type="evidence" value="ECO:0007669"/>
    <property type="project" value="TreeGrafter"/>
</dbReference>
<feature type="compositionally biased region" description="Basic and acidic residues" evidence="5">
    <location>
        <begin position="2155"/>
        <end position="2171"/>
    </location>
</feature>
<dbReference type="GeneTree" id="ENSGT00940000153123"/>
<dbReference type="Proteomes" id="UP000001595">
    <property type="component" value="Chromosome 11"/>
</dbReference>
<feature type="compositionally biased region" description="Basic and acidic residues" evidence="5">
    <location>
        <begin position="1842"/>
        <end position="1877"/>
    </location>
</feature>
<evidence type="ECO:0000256" key="4">
    <source>
        <dbReference type="SAM" id="Coils"/>
    </source>
</evidence>
<dbReference type="InterPro" id="IPR029299">
    <property type="entry name" value="ALMS_motif"/>
</dbReference>
<evidence type="ECO:0000256" key="2">
    <source>
        <dbReference type="ARBA" id="ARBA00022490"/>
    </source>
</evidence>
<reference evidence="7 8" key="1">
    <citation type="submission" date="2008-02" db="EMBL/GenBank/DDBJ databases">
        <title>A 6x draft sequence assembly of the Pongo pygmaeus abelii genome.</title>
        <authorList>
            <person name="Wilson R.K."/>
            <person name="Mardis E."/>
        </authorList>
    </citation>
    <scope>NUCLEOTIDE SEQUENCE [LARGE SCALE GENOMIC DNA]</scope>
</reference>
<dbReference type="PANTHER" id="PTHR21553">
    <property type="entry name" value="ALMS1-RELATED"/>
    <property type="match status" value="1"/>
</dbReference>
<sequence>MTEVTAARRWLSRRRRNGCWAADGQELTRPACFELRLLCPGSGFSELSYIKYTEMKRKVVNAHKLRLSPNEEAFILKEDYERRRKLRLLQVREQERDIALQIREDIKQRRNQQFTRLAEELRAEWEQSQTQKIQNLEKLYLASLRSMGEGHRQAKENEPDLDALAQQAAERKRKADMRHKEALKVQKNQKEILMKQKTWHIKARKEALLVEKERSAKITSLPPPPPTLFENIEVKRISAIKTNSSTYHHLHTFVNRETDTKQPDARLAAEEQAKRLEELQKQAAQERMERFEKAHIRGFQAMKKIHLAQNQEKLMKELKQLQQEDLARRRQTVAQMPPQLVELPYKRSEMKEDWQRELEFAFEDMYNADRKVKGSLILHLEPEPLPTVTDQIQDEELDLSIEQENLGAAEDLPVTEAEIICSSETDVPLVMKTQQIPSKVLFKKLLNKIRSQKSLWTIKSMSEDESEMITTVSEIESKAPTVESGAIASEERTLSSGQEQVVESDTLTIESGPLASEDKPLSCGTNSGKEQEINETLPVTTVAQSSVLLHPQEAAARIRMSARQKQIMEIEEQKQKQLELLEQIEQQKLRLESDCFRAQLEEEKRKKTQPTGVDIAPASCTVISDEDSHRQMIRNYQHQLLQQNRLHRQSVETARKRLLEYQTMLKGRCPSMSAPSLITDSVISVPSWKSERPTAISEHWDQGQRLKLSPNKYQPIQPIQTSKLEQDHFQVVRQNHFPQRQVETTETLGASDILTNQALESQEHLSQFSQTETQQRDYKLVPKDSETLSRALSHDRQLISQDARKISETFRATTFQSLESQQLFSENSENVSSHITEPSSFIPLVPQHAFSSLPVKVESGKIQEPFSAMSKSTVSTSHSIISQVHDRRLLPSENITAQQGNMKALQEQLDLQKKVLQARQEAQEQLLLCKQKELEQQTGLSVFLPLVTPDSSALLPSAKADLGRIQESSPTKNNTAVSSDHHVISQLQDRLLSLSQPILSQQNNFKFLQEQLNIQKDSLQARREAQEVLYVHKQSELERRVCSEQAEPSFPFQVAQHTFTSLPSADTKSGKTQEQHSSKSEKGLVSCQSDIPKSQDGSLSFLQQFLPLHDSLKLLQEQLTKQRDTLQARHEAQVELLLHRQRDLGDSKSGLVSSSSSPVVVQHSVASQASTKAEPRRIQEFYLSEKENVGPSSHLTIPTFQDKSLSFPQHSLPQQENLTVLQEQSQIQRVILGAKEGTQEFVHTESELEKRISSEQTGTSSSLSQVDESERFQECISIKSDSTIPLSHPKIPRCQERLLRVSQRMLPLQDNLEEHQAWLDTEKEAFHFSQKTQENTSSEQTGSSSFIPHLVQLSFTSLASAESGTILEPLFTESESKIFSSHLQIPQLQDRLLRISQLIQPQQDNLKALQEQLATQREAIILARQEAREELLLHQSEWEGRISPEQVDTSSLPLVPQHSLASLPLTESERNQEPCSINSDNMVSSGHSEISTLPDGLLGLSHLVLPQQDNLIALEEHLHAQTDFLPSIGKTQKELVLSKPCKFEEKVSSEHFIQSHHGDLQALQQQLDTQKKAIRSIQEVQEELLLQRLSELEKRVSSEQVSSSSFISQVPVAASERTQKSFPTKSNDTVSSSHCEIPRLQDRLLSLTQPILPQQDNMTAQLDAQREVMYSYEKPQEELSLNKQRKLNKSESAEHTIPSLFLPKETEHSFIPLPFAEAKPKSTCELYSSQNEHAAPQSDPVIPGFQDRLLSFSQPVLTQQDNLGLQKQLDLQREVLHYSQKAQEKLLVQRQTALQQQIQEHEETLKDFFKDSQISKPTVENDLKTQKMGQLREWFPNTQDQENIRHADRNNSDDNHLASEDTSAKQSGEHLEKDLGRRSSKPPVAKVKCGLDLNQHELSAIQEVESPASGRTSILGKPGIYQDRDPLRVSISREQSFFGSPLACDPFSCLQPVGQENVCGDDYDEAVKLKESVENHAVLSYAVEEEHTYLGPTVKPDDKAKTLSHEPLSSVTVSTGSLLSYENTDLSLTDPESFSEHMDDSKQESTTSKEEETNIISSIVPSTQDIYQRQNSSDVHKSLLPAVDETKCGHTHFRQMIDKYINEANLIPEKTDLQVDLDFPELEHIFPNLHRQLFKPLEPHPDFDLSSSSSGISPDNRDFYQRSDSSSESHHATGSSKSTVYFTALRTTSVHSSLNTSPNQQPDTNLAHVGAHSFATENIIGGSEQCFEQLQPEYSSQEESQHADLPSIFSIEARGSSQGMKNQNYPSEEHTEILQNKKKSVHFQLSVGNLSSVYSSSDEANVFDQLNVQHSTPCGSNSSECSTKHQLESKKESMGFEELPKRGVVTMLQSQGLIEDNKNETCRVLDINPQVEEIDSRLCVRTVEMGTSIQAPYSLTTQNEKYFENSAKTDIPKITKKLSQLGESELFASSGSFSLQSSIPVWETEIGHGIMEEPELTLVSTTDTSIAEMDFANLTLEEKSESEAKSFFEVSEFLPLASATEASDYPAVSELSIEKPRTASTETPRRLTPIPGSLQEAFIKRRKSFMERSHQRQKEIRNKIHVSENSQIKTVKEKPSISSSVSHLKGVNKVRASFPEDRKTTQALRHQRGLRLYNQLAEVKQQKEEKAKQEAYAQNRARAKEFHKVVFILQFFNIVKKSSCNSLLYIKNTVSMSRFFFHNPAGAYVQKGQCPPLPKT</sequence>
<reference evidence="7" key="2">
    <citation type="submission" date="2025-08" db="UniProtKB">
        <authorList>
            <consortium name="Ensembl"/>
        </authorList>
    </citation>
    <scope>IDENTIFICATION</scope>
</reference>
<dbReference type="OMA" id="RNMGEGH"/>
<evidence type="ECO:0000256" key="1">
    <source>
        <dbReference type="ARBA" id="ARBA00004300"/>
    </source>
</evidence>
<keyword evidence="8" id="KW-1185">Reference proteome</keyword>
<reference evidence="7" key="3">
    <citation type="submission" date="2025-09" db="UniProtKB">
        <authorList>
            <consortium name="Ensembl"/>
        </authorList>
    </citation>
    <scope>IDENTIFICATION</scope>
</reference>
<gene>
    <name evidence="7" type="primary">CEP295</name>
</gene>
<keyword evidence="2" id="KW-0963">Cytoplasm</keyword>
<evidence type="ECO:0000256" key="3">
    <source>
        <dbReference type="ARBA" id="ARBA00023212"/>
    </source>
</evidence>
<feature type="compositionally biased region" description="Basic and acidic residues" evidence="5">
    <location>
        <begin position="1068"/>
        <end position="1082"/>
    </location>
</feature>
<dbReference type="GO" id="GO:1903724">
    <property type="term" value="P:positive regulation of centriole elongation"/>
    <property type="evidence" value="ECO:0007669"/>
    <property type="project" value="Ensembl"/>
</dbReference>
<dbReference type="GO" id="GO:0005814">
    <property type="term" value="C:centriole"/>
    <property type="evidence" value="ECO:0007669"/>
    <property type="project" value="Ensembl"/>
</dbReference>
<evidence type="ECO:0000313" key="7">
    <source>
        <dbReference type="Ensembl" id="ENSPPYP00000030766.1"/>
    </source>
</evidence>
<dbReference type="Ensembl" id="ENSPPYT00000057793.1">
    <property type="protein sequence ID" value="ENSPPYP00000030766.1"/>
    <property type="gene ID" value="ENSPPYG00000003773.3"/>
</dbReference>
<evidence type="ECO:0000313" key="8">
    <source>
        <dbReference type="Proteomes" id="UP000001595"/>
    </source>
</evidence>